<dbReference type="EMBL" id="BGPR01000101">
    <property type="protein sequence ID" value="GBL94305.1"/>
    <property type="molecule type" value="Genomic_DNA"/>
</dbReference>
<name>A0A4Y2BS97_ARAVE</name>
<evidence type="ECO:0000313" key="2">
    <source>
        <dbReference type="Proteomes" id="UP000499080"/>
    </source>
</evidence>
<evidence type="ECO:0000313" key="1">
    <source>
        <dbReference type="EMBL" id="GBL94305.1"/>
    </source>
</evidence>
<sequence length="120" mass="14135">MSEASEKEKFRTRCLRRLKWVLGKFFKPKMTSSASLSAKRKPSRFAFSLNVRNLRFLKILKSSTSGPHQTYLANNPRGESRMRLYPRSMDLEDVVYRMQYSTQCRSTRRVITLKGHQGRK</sequence>
<reference evidence="1 2" key="1">
    <citation type="journal article" date="2019" name="Sci. Rep.">
        <title>Orb-weaving spider Araneus ventricosus genome elucidates the spidroin gene catalogue.</title>
        <authorList>
            <person name="Kono N."/>
            <person name="Nakamura H."/>
            <person name="Ohtoshi R."/>
            <person name="Moran D.A.P."/>
            <person name="Shinohara A."/>
            <person name="Yoshida Y."/>
            <person name="Fujiwara M."/>
            <person name="Mori M."/>
            <person name="Tomita M."/>
            <person name="Arakawa K."/>
        </authorList>
    </citation>
    <scope>NUCLEOTIDE SEQUENCE [LARGE SCALE GENOMIC DNA]</scope>
</reference>
<proteinExistence type="predicted"/>
<organism evidence="1 2">
    <name type="scientific">Araneus ventricosus</name>
    <name type="common">Orbweaver spider</name>
    <name type="synonym">Epeira ventricosa</name>
    <dbReference type="NCBI Taxonomy" id="182803"/>
    <lineage>
        <taxon>Eukaryota</taxon>
        <taxon>Metazoa</taxon>
        <taxon>Ecdysozoa</taxon>
        <taxon>Arthropoda</taxon>
        <taxon>Chelicerata</taxon>
        <taxon>Arachnida</taxon>
        <taxon>Araneae</taxon>
        <taxon>Araneomorphae</taxon>
        <taxon>Entelegynae</taxon>
        <taxon>Araneoidea</taxon>
        <taxon>Araneidae</taxon>
        <taxon>Araneus</taxon>
    </lineage>
</organism>
<gene>
    <name evidence="1" type="ORF">AVEN_16822_1</name>
</gene>
<comment type="caution">
    <text evidence="1">The sequence shown here is derived from an EMBL/GenBank/DDBJ whole genome shotgun (WGS) entry which is preliminary data.</text>
</comment>
<keyword evidence="2" id="KW-1185">Reference proteome</keyword>
<dbReference type="AlphaFoldDB" id="A0A4Y2BS97"/>
<accession>A0A4Y2BS97</accession>
<dbReference type="Proteomes" id="UP000499080">
    <property type="component" value="Unassembled WGS sequence"/>
</dbReference>
<protein>
    <submittedName>
        <fullName evidence="1">Uncharacterized protein</fullName>
    </submittedName>
</protein>